<keyword evidence="3" id="KW-1185">Reference proteome</keyword>
<feature type="compositionally biased region" description="Basic and acidic residues" evidence="1">
    <location>
        <begin position="145"/>
        <end position="167"/>
    </location>
</feature>
<dbReference type="EMBL" id="NCSJ02000432">
    <property type="protein sequence ID" value="RFU24555.1"/>
    <property type="molecule type" value="Genomic_DNA"/>
</dbReference>
<evidence type="ECO:0000313" key="2">
    <source>
        <dbReference type="EMBL" id="RFU24555.1"/>
    </source>
</evidence>
<evidence type="ECO:0000256" key="1">
    <source>
        <dbReference type="SAM" id="MobiDB-lite"/>
    </source>
</evidence>
<organism evidence="2 3">
    <name type="scientific">Scytalidium lignicola</name>
    <name type="common">Hyphomycete</name>
    <dbReference type="NCBI Taxonomy" id="5539"/>
    <lineage>
        <taxon>Eukaryota</taxon>
        <taxon>Fungi</taxon>
        <taxon>Dikarya</taxon>
        <taxon>Ascomycota</taxon>
        <taxon>Pezizomycotina</taxon>
        <taxon>Leotiomycetes</taxon>
        <taxon>Leotiomycetes incertae sedis</taxon>
        <taxon>Scytalidium</taxon>
    </lineage>
</organism>
<reference evidence="2 3" key="1">
    <citation type="submission" date="2018-05" db="EMBL/GenBank/DDBJ databases">
        <title>Draft genome sequence of Scytalidium lignicola DSM 105466, a ubiquitous saprotrophic fungus.</title>
        <authorList>
            <person name="Buettner E."/>
            <person name="Gebauer A.M."/>
            <person name="Hofrichter M."/>
            <person name="Liers C."/>
            <person name="Kellner H."/>
        </authorList>
    </citation>
    <scope>NUCLEOTIDE SEQUENCE [LARGE SCALE GENOMIC DNA]</scope>
    <source>
        <strain evidence="2 3">DSM 105466</strain>
    </source>
</reference>
<comment type="caution">
    <text evidence="2">The sequence shown here is derived from an EMBL/GenBank/DDBJ whole genome shotgun (WGS) entry which is preliminary data.</text>
</comment>
<feature type="non-terminal residue" evidence="2">
    <location>
        <position position="1"/>
    </location>
</feature>
<gene>
    <name evidence="2" type="ORF">B7463_g11783</name>
</gene>
<feature type="region of interest" description="Disordered" evidence="1">
    <location>
        <begin position="123"/>
        <end position="223"/>
    </location>
</feature>
<dbReference type="Proteomes" id="UP000258309">
    <property type="component" value="Unassembled WGS sequence"/>
</dbReference>
<dbReference type="AlphaFoldDB" id="A0A3E2GTQ3"/>
<protein>
    <submittedName>
        <fullName evidence="2">Uncharacterized protein</fullName>
    </submittedName>
</protein>
<sequence length="223" mass="24435">MTEHISTIPESNHLRTPQISFVPRSANHPYHSPQTQPQFQTAGARSTRMIIESASYETTPSESPPNEYHCVFNAQDCHHNVPPVAALAAIDQSLSAYSHNGARYSPLVRAYSSPPIMVEDVDKEVETSKNGQLEFSKPVKGGTTTKKEKPEGLDRQQEIPELDTREESGDEIGTPDPGTFPSSLTADTSDGGKLKHKREEKKNIKAMGEENVQDIGIDVGANL</sequence>
<evidence type="ECO:0000313" key="3">
    <source>
        <dbReference type="Proteomes" id="UP000258309"/>
    </source>
</evidence>
<feature type="non-terminal residue" evidence="2">
    <location>
        <position position="223"/>
    </location>
</feature>
<proteinExistence type="predicted"/>
<accession>A0A3E2GTQ3</accession>
<name>A0A3E2GTQ3_SCYLI</name>